<dbReference type="EMBL" id="QOVW01000023">
    <property type="protein sequence ID" value="RDB36826.1"/>
    <property type="molecule type" value="Genomic_DNA"/>
</dbReference>
<evidence type="ECO:0000313" key="12">
    <source>
        <dbReference type="EMBL" id="RDB36826.1"/>
    </source>
</evidence>
<comment type="cofactor">
    <cofactor evidence="1">
        <name>Mg(2+)</name>
        <dbReference type="ChEBI" id="CHEBI:18420"/>
    </cofactor>
</comment>
<keyword evidence="6" id="KW-0413">Isomerase</keyword>
<dbReference type="AlphaFoldDB" id="A0A369L055"/>
<accession>A0A369L055</accession>
<dbReference type="Gene3D" id="3.40.120.10">
    <property type="entry name" value="Alpha-D-Glucose-1,6-Bisphosphate, subunit A, domain 3"/>
    <property type="match status" value="3"/>
</dbReference>
<feature type="domain" description="Alpha-D-phosphohexomutase C-terminal" evidence="8">
    <location>
        <begin position="500"/>
        <end position="582"/>
    </location>
</feature>
<dbReference type="PANTHER" id="PTHR45745:SF1">
    <property type="entry name" value="PHOSPHOGLUCOMUTASE 2B-RELATED"/>
    <property type="match status" value="1"/>
</dbReference>
<gene>
    <name evidence="12" type="ORF">DCC88_03095</name>
</gene>
<dbReference type="GO" id="GO:0006166">
    <property type="term" value="P:purine ribonucleoside salvage"/>
    <property type="evidence" value="ECO:0007669"/>
    <property type="project" value="TreeGrafter"/>
</dbReference>
<keyword evidence="7" id="KW-0175">Coiled coil</keyword>
<evidence type="ECO:0000256" key="2">
    <source>
        <dbReference type="ARBA" id="ARBA00010231"/>
    </source>
</evidence>
<feature type="domain" description="Alpha-D-phosphohexomutase alpha/beta/alpha" evidence="10">
    <location>
        <begin position="229"/>
        <end position="333"/>
    </location>
</feature>
<feature type="domain" description="Alpha-D-phosphohexomutase alpha/beta/alpha" evidence="11">
    <location>
        <begin position="354"/>
        <end position="477"/>
    </location>
</feature>
<evidence type="ECO:0000256" key="3">
    <source>
        <dbReference type="ARBA" id="ARBA00022553"/>
    </source>
</evidence>
<evidence type="ECO:0000256" key="4">
    <source>
        <dbReference type="ARBA" id="ARBA00022723"/>
    </source>
</evidence>
<feature type="coiled-coil region" evidence="7">
    <location>
        <begin position="577"/>
        <end position="604"/>
    </location>
</feature>
<evidence type="ECO:0000256" key="6">
    <source>
        <dbReference type="ARBA" id="ARBA00023235"/>
    </source>
</evidence>
<dbReference type="Gene3D" id="3.30.310.50">
    <property type="entry name" value="Alpha-D-phosphohexomutase, C-terminal domain"/>
    <property type="match status" value="1"/>
</dbReference>
<dbReference type="InterPro" id="IPR005845">
    <property type="entry name" value="A-D-PHexomutase_a/b/a-II"/>
</dbReference>
<comment type="caution">
    <text evidence="12">The sequence shown here is derived from an EMBL/GenBank/DDBJ whole genome shotgun (WGS) entry which is preliminary data.</text>
</comment>
<name>A0A369L055_9BACT</name>
<dbReference type="SUPFAM" id="SSF55957">
    <property type="entry name" value="Phosphoglucomutase, C-terminal domain"/>
    <property type="match status" value="1"/>
</dbReference>
<feature type="domain" description="Alpha-D-phosphohexomutase alpha/beta/alpha" evidence="9">
    <location>
        <begin position="61"/>
        <end position="198"/>
    </location>
</feature>
<dbReference type="CDD" id="cd05799">
    <property type="entry name" value="PGM2"/>
    <property type="match status" value="1"/>
</dbReference>
<evidence type="ECO:0000259" key="8">
    <source>
        <dbReference type="Pfam" id="PF00408"/>
    </source>
</evidence>
<organism evidence="12 13">
    <name type="scientific">Spirobacillus cienkowskii</name>
    <dbReference type="NCBI Taxonomy" id="495820"/>
    <lineage>
        <taxon>Bacteria</taxon>
        <taxon>Pseudomonadati</taxon>
        <taxon>Bdellovibrionota</taxon>
        <taxon>Oligoflexia</taxon>
        <taxon>Silvanigrellales</taxon>
        <taxon>Spirobacillus</taxon>
    </lineage>
</organism>
<evidence type="ECO:0000259" key="10">
    <source>
        <dbReference type="Pfam" id="PF02879"/>
    </source>
</evidence>
<dbReference type="Proteomes" id="UP000253934">
    <property type="component" value="Unassembled WGS sequence"/>
</dbReference>
<dbReference type="Pfam" id="PF02879">
    <property type="entry name" value="PGM_PMM_II"/>
    <property type="match status" value="1"/>
</dbReference>
<evidence type="ECO:0000256" key="7">
    <source>
        <dbReference type="SAM" id="Coils"/>
    </source>
</evidence>
<dbReference type="InterPro" id="IPR005843">
    <property type="entry name" value="A-D-PHexomutase_C"/>
</dbReference>
<keyword evidence="5" id="KW-0460">Magnesium</keyword>
<comment type="similarity">
    <text evidence="2">Belongs to the phosphohexose mutase family.</text>
</comment>
<evidence type="ECO:0000256" key="5">
    <source>
        <dbReference type="ARBA" id="ARBA00022842"/>
    </source>
</evidence>
<dbReference type="SUPFAM" id="SSF53738">
    <property type="entry name" value="Phosphoglucomutase, first 3 domains"/>
    <property type="match status" value="3"/>
</dbReference>
<protein>
    <submittedName>
        <fullName evidence="12">Phospho-sugar mutase</fullName>
    </submittedName>
</protein>
<evidence type="ECO:0000256" key="1">
    <source>
        <dbReference type="ARBA" id="ARBA00001946"/>
    </source>
</evidence>
<reference evidence="12" key="1">
    <citation type="submission" date="2018-04" db="EMBL/GenBank/DDBJ databases">
        <title>Draft genome sequence of the Candidatus Spirobacillus cienkowskii, a pathogen of freshwater Daphnia species, reconstructed from hemolymph metagenomic reads.</title>
        <authorList>
            <person name="Bresciani L."/>
            <person name="Lemos L.N."/>
            <person name="Wale N."/>
            <person name="Lin J.Y."/>
            <person name="Fernandes G.R."/>
            <person name="Duffy M.A."/>
            <person name="Rodrigues J.M."/>
        </authorList>
    </citation>
    <scope>NUCLEOTIDE SEQUENCE [LARGE SCALE GENOMIC DNA]</scope>
    <source>
        <strain evidence="12">Binning01</strain>
    </source>
</reference>
<dbReference type="GO" id="GO:0008973">
    <property type="term" value="F:phosphopentomutase activity"/>
    <property type="evidence" value="ECO:0007669"/>
    <property type="project" value="TreeGrafter"/>
</dbReference>
<dbReference type="InterPro" id="IPR005846">
    <property type="entry name" value="A-D-PHexomutase_a/b/a-III"/>
</dbReference>
<dbReference type="Pfam" id="PF00408">
    <property type="entry name" value="PGM_PMM_IV"/>
    <property type="match status" value="1"/>
</dbReference>
<dbReference type="InterPro" id="IPR016055">
    <property type="entry name" value="A-D-PHexomutase_a/b/a-I/II/III"/>
</dbReference>
<dbReference type="InterPro" id="IPR005844">
    <property type="entry name" value="A-D-PHexomutase_a/b/a-I"/>
</dbReference>
<evidence type="ECO:0000259" key="9">
    <source>
        <dbReference type="Pfam" id="PF02878"/>
    </source>
</evidence>
<dbReference type="PANTHER" id="PTHR45745">
    <property type="entry name" value="PHOSPHOMANNOMUTASE 45A"/>
    <property type="match status" value="1"/>
</dbReference>
<dbReference type="Pfam" id="PF02878">
    <property type="entry name" value="PGM_PMM_I"/>
    <property type="match status" value="1"/>
</dbReference>
<evidence type="ECO:0000313" key="13">
    <source>
        <dbReference type="Proteomes" id="UP000253934"/>
    </source>
</evidence>
<dbReference type="GO" id="GO:0046872">
    <property type="term" value="F:metal ion binding"/>
    <property type="evidence" value="ECO:0007669"/>
    <property type="project" value="UniProtKB-KW"/>
</dbReference>
<sequence>MNSISLPELNDSVFFSLKDCLPQINNWLNDSCILREDKEEILNLIKNKNIEELRDRFYRDIEFGTGGLRGIMGMGTNRMNRYVLRRAVQGVANYILKLGDKEKNKGVAIAYDSRNNSHFFGLEAACVLAANNIPCFIFNTLQPTPLLSYTIRKLGCISGFCFTASHNPPEYNGIKIYWDDGAQVISPHDTEILKEVYAISSFSAAKFLNYDDAIQKQLIRFIPQETIDSYFQEIKNLSNRNESELDKTIQIVYTPLHGTGKIPTLIALNSLGYKNVFVVPEQAEPNGNFPTVSKPNPEEKEALLLAIQYAQKMNAECVLATDPDSDRLALVCKEPVLAHSLMKHQAVGDYVLLNGNQTGALIIEYLLKSMHSNKTLTPQHKIVKTIVTSELHEQICKNYNVEVFNTLTGFKWIAGLVRSWEKENNGYQYLFGTEESFGYMPNNSVRDKDAIAALCQVIEMISYYKKQGLSLCEQLFKIFEKYGAWQEDLINLELYGEKGAQQIESIMKTMRAKPISTWNGVSLKKVYDFNDINTQNAFHVPKSNVLQFLLEDGSKISMRPSGTEPKLKIYVSVCTKRAEVHQAYQETLNKIQNLRKEISSFIHEVTQ</sequence>
<dbReference type="InterPro" id="IPR036900">
    <property type="entry name" value="A-D-PHexomutase_C_sf"/>
</dbReference>
<evidence type="ECO:0000259" key="11">
    <source>
        <dbReference type="Pfam" id="PF02880"/>
    </source>
</evidence>
<proteinExistence type="inferred from homology"/>
<dbReference type="GO" id="GO:0005975">
    <property type="term" value="P:carbohydrate metabolic process"/>
    <property type="evidence" value="ECO:0007669"/>
    <property type="project" value="InterPro"/>
</dbReference>
<keyword evidence="4" id="KW-0479">Metal-binding</keyword>
<keyword evidence="3" id="KW-0597">Phosphoprotein</keyword>
<keyword evidence="13" id="KW-1185">Reference proteome</keyword>
<dbReference type="Pfam" id="PF02880">
    <property type="entry name" value="PGM_PMM_III"/>
    <property type="match status" value="1"/>
</dbReference>